<evidence type="ECO:0000313" key="3">
    <source>
        <dbReference type="Proteomes" id="UP000050761"/>
    </source>
</evidence>
<evidence type="ECO:0000313" key="2">
    <source>
        <dbReference type="EMBL" id="VDO86657.1"/>
    </source>
</evidence>
<reference evidence="2 3" key="1">
    <citation type="submission" date="2018-11" db="EMBL/GenBank/DDBJ databases">
        <authorList>
            <consortium name="Pathogen Informatics"/>
        </authorList>
    </citation>
    <scope>NUCLEOTIDE SEQUENCE [LARGE SCALE GENOMIC DNA]</scope>
</reference>
<feature type="compositionally biased region" description="Basic and acidic residues" evidence="1">
    <location>
        <begin position="7"/>
        <end position="27"/>
    </location>
</feature>
<evidence type="ECO:0000313" key="4">
    <source>
        <dbReference type="WBParaSite" id="HPBE_0001088201-mRNA-1"/>
    </source>
</evidence>
<dbReference type="Proteomes" id="UP000050761">
    <property type="component" value="Unassembled WGS sequence"/>
</dbReference>
<accession>A0A183FSG1</accession>
<protein>
    <submittedName>
        <fullName evidence="4">LisH domain-containing protein</fullName>
    </submittedName>
</protein>
<sequence length="106" mass="12127">MAGNKQEPNDEAEKVVNEHVEEDRQDGVGDGGVSQDFEQTMIQALQEIGFFQTLSEVYQEIVSENAEEELSNGRMTRLVRERLQERIPQDQWSELYNAALAHFAEV</sequence>
<dbReference type="AlphaFoldDB" id="A0A183FSG1"/>
<reference evidence="4" key="2">
    <citation type="submission" date="2019-09" db="UniProtKB">
        <authorList>
            <consortium name="WormBaseParasite"/>
        </authorList>
    </citation>
    <scope>IDENTIFICATION</scope>
</reference>
<gene>
    <name evidence="2" type="ORF">HPBE_LOCUS10883</name>
</gene>
<dbReference type="EMBL" id="UZAH01026909">
    <property type="protein sequence ID" value="VDO86657.1"/>
    <property type="molecule type" value="Genomic_DNA"/>
</dbReference>
<dbReference type="WBParaSite" id="HPBE_0001088201-mRNA-1">
    <property type="protein sequence ID" value="HPBE_0001088201-mRNA-1"/>
    <property type="gene ID" value="HPBE_0001088201"/>
</dbReference>
<feature type="region of interest" description="Disordered" evidence="1">
    <location>
        <begin position="1"/>
        <end position="34"/>
    </location>
</feature>
<evidence type="ECO:0000256" key="1">
    <source>
        <dbReference type="SAM" id="MobiDB-lite"/>
    </source>
</evidence>
<keyword evidence="3" id="KW-1185">Reference proteome</keyword>
<organism evidence="3 4">
    <name type="scientific">Heligmosomoides polygyrus</name>
    <name type="common">Parasitic roundworm</name>
    <dbReference type="NCBI Taxonomy" id="6339"/>
    <lineage>
        <taxon>Eukaryota</taxon>
        <taxon>Metazoa</taxon>
        <taxon>Ecdysozoa</taxon>
        <taxon>Nematoda</taxon>
        <taxon>Chromadorea</taxon>
        <taxon>Rhabditida</taxon>
        <taxon>Rhabditina</taxon>
        <taxon>Rhabditomorpha</taxon>
        <taxon>Strongyloidea</taxon>
        <taxon>Heligmosomidae</taxon>
        <taxon>Heligmosomoides</taxon>
    </lineage>
</organism>
<accession>A0A3P7ZR63</accession>
<name>A0A183FSG1_HELPZ</name>
<proteinExistence type="predicted"/>